<dbReference type="AlphaFoldDB" id="A0A6A6UD33"/>
<dbReference type="OrthoDB" id="27483at2759"/>
<protein>
    <recommendedName>
        <fullName evidence="3">Prolyl 4-hydroxylase alpha subunit Fe(2+) 2OG dioxygenase domain-containing protein</fullName>
    </recommendedName>
</protein>
<sequence length="421" mass="47411">MGRYEEESTDGDSGSGVERANLLLGFINAIDHTGDFATSNVYEEFPPPSIEVKNEIMQALIEESRAAPFGKHDQTVIDDTVRKTWEIDREHITFRNPRWSERLAKVAGEATVKLGVAGDANNIQVELYKMLIYEPGAMFKPHQGTERSDGMFGTLDIYLPSEHQGGAVELRHGDRKMCMNTADISAFIIASLAWYSDVTHEVGLNYHLILKSFSPESTSAVTTEMSVFQCLLNDWKETSSTFFAYALEHQYTDSALQLTNFKERDPDKQWGGEFTGNEHAEVGRIYKKSVLLIVKASHVGELLLDPYYTSAVFGTLLAHLCKLRASQMKDSLDFGKLVTQTCSSYLKEGYTHSSKGLRGRAFEHEKRDKYFVHILYAAFRTDNAAMLSEVINQFEEEIPAEDFRALGCILDFETSSIPQEE</sequence>
<dbReference type="Gene3D" id="2.60.120.620">
    <property type="entry name" value="q2cbj1_9rhob like domain"/>
    <property type="match status" value="1"/>
</dbReference>
<proteinExistence type="predicted"/>
<gene>
    <name evidence="1" type="ORF">BT63DRAFT_470870</name>
</gene>
<evidence type="ECO:0008006" key="3">
    <source>
        <dbReference type="Google" id="ProtNLM"/>
    </source>
</evidence>
<keyword evidence="2" id="KW-1185">Reference proteome</keyword>
<dbReference type="EMBL" id="MU004235">
    <property type="protein sequence ID" value="KAF2669357.1"/>
    <property type="molecule type" value="Genomic_DNA"/>
</dbReference>
<accession>A0A6A6UD33</accession>
<dbReference type="Proteomes" id="UP000799302">
    <property type="component" value="Unassembled WGS sequence"/>
</dbReference>
<reference evidence="1" key="1">
    <citation type="journal article" date="2020" name="Stud. Mycol.">
        <title>101 Dothideomycetes genomes: a test case for predicting lifestyles and emergence of pathogens.</title>
        <authorList>
            <person name="Haridas S."/>
            <person name="Albert R."/>
            <person name="Binder M."/>
            <person name="Bloem J."/>
            <person name="Labutti K."/>
            <person name="Salamov A."/>
            <person name="Andreopoulos B."/>
            <person name="Baker S."/>
            <person name="Barry K."/>
            <person name="Bills G."/>
            <person name="Bluhm B."/>
            <person name="Cannon C."/>
            <person name="Castanera R."/>
            <person name="Culley D."/>
            <person name="Daum C."/>
            <person name="Ezra D."/>
            <person name="Gonzalez J."/>
            <person name="Henrissat B."/>
            <person name="Kuo A."/>
            <person name="Liang C."/>
            <person name="Lipzen A."/>
            <person name="Lutzoni F."/>
            <person name="Magnuson J."/>
            <person name="Mondo S."/>
            <person name="Nolan M."/>
            <person name="Ohm R."/>
            <person name="Pangilinan J."/>
            <person name="Park H.-J."/>
            <person name="Ramirez L."/>
            <person name="Alfaro M."/>
            <person name="Sun H."/>
            <person name="Tritt A."/>
            <person name="Yoshinaga Y."/>
            <person name="Zwiers L.-H."/>
            <person name="Turgeon B."/>
            <person name="Goodwin S."/>
            <person name="Spatafora J."/>
            <person name="Crous P."/>
            <person name="Grigoriev I."/>
        </authorList>
    </citation>
    <scope>NUCLEOTIDE SEQUENCE</scope>
    <source>
        <strain evidence="1">CBS 115976</strain>
    </source>
</reference>
<dbReference type="PANTHER" id="PTHR33099">
    <property type="entry name" value="FE2OG DIOXYGENASE DOMAIN-CONTAINING PROTEIN"/>
    <property type="match status" value="1"/>
</dbReference>
<evidence type="ECO:0000313" key="2">
    <source>
        <dbReference type="Proteomes" id="UP000799302"/>
    </source>
</evidence>
<dbReference type="PANTHER" id="PTHR33099:SF7">
    <property type="entry name" value="MYND-TYPE DOMAIN-CONTAINING PROTEIN"/>
    <property type="match status" value="1"/>
</dbReference>
<organism evidence="1 2">
    <name type="scientific">Microthyrium microscopicum</name>
    <dbReference type="NCBI Taxonomy" id="703497"/>
    <lineage>
        <taxon>Eukaryota</taxon>
        <taxon>Fungi</taxon>
        <taxon>Dikarya</taxon>
        <taxon>Ascomycota</taxon>
        <taxon>Pezizomycotina</taxon>
        <taxon>Dothideomycetes</taxon>
        <taxon>Dothideomycetes incertae sedis</taxon>
        <taxon>Microthyriales</taxon>
        <taxon>Microthyriaceae</taxon>
        <taxon>Microthyrium</taxon>
    </lineage>
</organism>
<name>A0A6A6UD33_9PEZI</name>
<evidence type="ECO:0000313" key="1">
    <source>
        <dbReference type="EMBL" id="KAF2669357.1"/>
    </source>
</evidence>